<dbReference type="AlphaFoldDB" id="A0ABD1RJ72"/>
<reference evidence="2" key="1">
    <citation type="submission" date="2024-07" db="EMBL/GenBank/DDBJ databases">
        <title>Two chromosome-level genome assemblies of Korean endemic species Abeliophyllum distichum and Forsythia ovata (Oleaceae).</title>
        <authorList>
            <person name="Jang H."/>
        </authorList>
    </citation>
    <scope>NUCLEOTIDE SEQUENCE [LARGE SCALE GENOMIC DNA]</scope>
</reference>
<gene>
    <name evidence="1" type="ORF">Fot_41742</name>
</gene>
<keyword evidence="2" id="KW-1185">Reference proteome</keyword>
<accession>A0ABD1RJ72</accession>
<organism evidence="1 2">
    <name type="scientific">Forsythia ovata</name>
    <dbReference type="NCBI Taxonomy" id="205694"/>
    <lineage>
        <taxon>Eukaryota</taxon>
        <taxon>Viridiplantae</taxon>
        <taxon>Streptophyta</taxon>
        <taxon>Embryophyta</taxon>
        <taxon>Tracheophyta</taxon>
        <taxon>Spermatophyta</taxon>
        <taxon>Magnoliopsida</taxon>
        <taxon>eudicotyledons</taxon>
        <taxon>Gunneridae</taxon>
        <taxon>Pentapetalae</taxon>
        <taxon>asterids</taxon>
        <taxon>lamiids</taxon>
        <taxon>Lamiales</taxon>
        <taxon>Oleaceae</taxon>
        <taxon>Forsythieae</taxon>
        <taxon>Forsythia</taxon>
    </lineage>
</organism>
<name>A0ABD1RJ72_9LAMI</name>
<sequence>MNLKIADFFNFETTRSSYTTITKWSKGCLVLFFKKLFERKKKSGARERDSSQPTLIEDPLNLKCLVPPLGGSSGGSQTRSTFGVVPIYTTKVVDRTDLHYPGRVA</sequence>
<dbReference type="Proteomes" id="UP001604277">
    <property type="component" value="Unassembled WGS sequence"/>
</dbReference>
<protein>
    <submittedName>
        <fullName evidence="1">Uncharacterized protein</fullName>
    </submittedName>
</protein>
<dbReference type="EMBL" id="JBFOLJ010000012">
    <property type="protein sequence ID" value="KAL2488450.1"/>
    <property type="molecule type" value="Genomic_DNA"/>
</dbReference>
<proteinExistence type="predicted"/>
<comment type="caution">
    <text evidence="1">The sequence shown here is derived from an EMBL/GenBank/DDBJ whole genome shotgun (WGS) entry which is preliminary data.</text>
</comment>
<evidence type="ECO:0000313" key="2">
    <source>
        <dbReference type="Proteomes" id="UP001604277"/>
    </source>
</evidence>
<evidence type="ECO:0000313" key="1">
    <source>
        <dbReference type="EMBL" id="KAL2488450.1"/>
    </source>
</evidence>